<evidence type="ECO:0000256" key="4">
    <source>
        <dbReference type="ARBA" id="ARBA00022989"/>
    </source>
</evidence>
<dbReference type="PANTHER" id="PTHR43124">
    <property type="entry name" value="PURINE EFFLUX PUMP PBUE"/>
    <property type="match status" value="1"/>
</dbReference>
<dbReference type="OrthoDB" id="9812189at2"/>
<comment type="subcellular location">
    <subcellularLocation>
        <location evidence="1">Cell membrane</location>
        <topology evidence="1">Multi-pass membrane protein</topology>
    </subcellularLocation>
</comment>
<evidence type="ECO:0000259" key="7">
    <source>
        <dbReference type="PROSITE" id="PS50850"/>
    </source>
</evidence>
<evidence type="ECO:0000256" key="3">
    <source>
        <dbReference type="ARBA" id="ARBA00022692"/>
    </source>
</evidence>
<feature type="transmembrane region" description="Helical" evidence="6">
    <location>
        <begin position="28"/>
        <end position="47"/>
    </location>
</feature>
<dbReference type="KEGG" id="rhi:NGR_c22330"/>
<protein>
    <submittedName>
        <fullName evidence="8">Transporter</fullName>
    </submittedName>
</protein>
<evidence type="ECO:0000256" key="1">
    <source>
        <dbReference type="ARBA" id="ARBA00004651"/>
    </source>
</evidence>
<keyword evidence="5 6" id="KW-0472">Membrane</keyword>
<dbReference type="GO" id="GO:0005886">
    <property type="term" value="C:plasma membrane"/>
    <property type="evidence" value="ECO:0007669"/>
    <property type="project" value="UniProtKB-SubCell"/>
</dbReference>
<keyword evidence="2" id="KW-1003">Cell membrane</keyword>
<feature type="transmembrane region" description="Helical" evidence="6">
    <location>
        <begin position="90"/>
        <end position="108"/>
    </location>
</feature>
<dbReference type="AlphaFoldDB" id="C3MFD6"/>
<keyword evidence="4 6" id="KW-1133">Transmembrane helix</keyword>
<name>C3MFD6_SINFN</name>
<reference evidence="8 9" key="1">
    <citation type="journal article" date="2009" name="Appl. Environ. Microbiol.">
        <title>Rhizobium sp. strain NGR234 possesses a remarkable number of secretion systems.</title>
        <authorList>
            <person name="Schmeisser C."/>
            <person name="Liesegang H."/>
            <person name="Krysciak D."/>
            <person name="Bakkou N."/>
            <person name="Le Quere A."/>
            <person name="Wollherr A."/>
            <person name="Heinemeyer I."/>
            <person name="Morgenstern B."/>
            <person name="Pommerening-Roeser A."/>
            <person name="Flores M."/>
            <person name="Palacios R."/>
            <person name="Brenner S."/>
            <person name="Gottschalk G."/>
            <person name="Schmitz R.A."/>
            <person name="Broughton W.J."/>
            <person name="Perret X."/>
            <person name="Strittmatter A.W."/>
            <person name="Streit W.R."/>
        </authorList>
    </citation>
    <scope>NUCLEOTIDE SEQUENCE [LARGE SCALE GENOMIC DNA]</scope>
    <source>
        <strain evidence="9">NBRC 101917 / NGR234</strain>
    </source>
</reference>
<dbReference type="Proteomes" id="UP000001054">
    <property type="component" value="Chromosome"/>
</dbReference>
<dbReference type="SUPFAM" id="SSF103473">
    <property type="entry name" value="MFS general substrate transporter"/>
    <property type="match status" value="1"/>
</dbReference>
<evidence type="ECO:0000313" key="9">
    <source>
        <dbReference type="Proteomes" id="UP000001054"/>
    </source>
</evidence>
<accession>C3MFD6</accession>
<evidence type="ECO:0000313" key="8">
    <source>
        <dbReference type="EMBL" id="ACP25993.1"/>
    </source>
</evidence>
<feature type="transmembrane region" description="Helical" evidence="6">
    <location>
        <begin position="177"/>
        <end position="197"/>
    </location>
</feature>
<dbReference type="EMBL" id="CP001389">
    <property type="protein sequence ID" value="ACP25993.1"/>
    <property type="molecule type" value="Genomic_DNA"/>
</dbReference>
<dbReference type="GO" id="GO:0022857">
    <property type="term" value="F:transmembrane transporter activity"/>
    <property type="evidence" value="ECO:0007669"/>
    <property type="project" value="InterPro"/>
</dbReference>
<feature type="transmembrane region" description="Helical" evidence="6">
    <location>
        <begin position="149"/>
        <end position="171"/>
    </location>
</feature>
<gene>
    <name evidence="8" type="ordered locus">NGR_c22330</name>
</gene>
<keyword evidence="3 6" id="KW-0812">Transmembrane</keyword>
<dbReference type="PANTHER" id="PTHR43124:SF5">
    <property type="entry name" value="PURINE RIBONUCLEOSIDE EFFLUX PUMP NEPI"/>
    <property type="match status" value="1"/>
</dbReference>
<dbReference type="Pfam" id="PF07690">
    <property type="entry name" value="MFS_1"/>
    <property type="match status" value="1"/>
</dbReference>
<feature type="domain" description="Major facilitator superfamily (MFS) profile" evidence="7">
    <location>
        <begin position="112"/>
        <end position="202"/>
    </location>
</feature>
<dbReference type="InterPro" id="IPR020846">
    <property type="entry name" value="MFS_dom"/>
</dbReference>
<dbReference type="eggNOG" id="COG2814">
    <property type="taxonomic scope" value="Bacteria"/>
</dbReference>
<sequence>MLLPSIKPQQSSGLAQVPAVLRNRKTQVGLLAAVLIFIGQFAAYTYITPFLNRVSHIDAAVLSALLLGYGIAGFIGNLFGGWAVGRNLRLSVSGTAALISLSAFGLAITGDSALAATIWTLAWGFGFGMLPIAMQTYMFSSAPDQLESVAALFVSTAQLAIGAGALVGGLAVDHFGVASALVIGGVAALLTALLVGASTGKQ</sequence>
<dbReference type="PATRIC" id="fig|394.7.peg.5053"/>
<dbReference type="HOGENOM" id="CLU_001265_61_1_5"/>
<dbReference type="InterPro" id="IPR050189">
    <property type="entry name" value="MFS_Efflux_Transporters"/>
</dbReference>
<organism evidence="8 9">
    <name type="scientific">Sinorhizobium fredii (strain NBRC 101917 / NGR234)</name>
    <dbReference type="NCBI Taxonomy" id="394"/>
    <lineage>
        <taxon>Bacteria</taxon>
        <taxon>Pseudomonadati</taxon>
        <taxon>Pseudomonadota</taxon>
        <taxon>Alphaproteobacteria</taxon>
        <taxon>Hyphomicrobiales</taxon>
        <taxon>Rhizobiaceae</taxon>
        <taxon>Sinorhizobium/Ensifer group</taxon>
        <taxon>Sinorhizobium</taxon>
    </lineage>
</organism>
<proteinExistence type="predicted"/>
<evidence type="ECO:0000256" key="6">
    <source>
        <dbReference type="SAM" id="Phobius"/>
    </source>
</evidence>
<dbReference type="InterPro" id="IPR036259">
    <property type="entry name" value="MFS_trans_sf"/>
</dbReference>
<dbReference type="InterPro" id="IPR011701">
    <property type="entry name" value="MFS"/>
</dbReference>
<feature type="transmembrane region" description="Helical" evidence="6">
    <location>
        <begin position="114"/>
        <end position="137"/>
    </location>
</feature>
<dbReference type="Gene3D" id="1.20.1250.20">
    <property type="entry name" value="MFS general substrate transporter like domains"/>
    <property type="match status" value="1"/>
</dbReference>
<evidence type="ECO:0000256" key="2">
    <source>
        <dbReference type="ARBA" id="ARBA00022475"/>
    </source>
</evidence>
<keyword evidence="9" id="KW-1185">Reference proteome</keyword>
<dbReference type="PROSITE" id="PS50850">
    <property type="entry name" value="MFS"/>
    <property type="match status" value="1"/>
</dbReference>
<evidence type="ECO:0000256" key="5">
    <source>
        <dbReference type="ARBA" id="ARBA00023136"/>
    </source>
</evidence>
<feature type="transmembrane region" description="Helical" evidence="6">
    <location>
        <begin position="59"/>
        <end position="83"/>
    </location>
</feature>